<evidence type="ECO:0000313" key="6">
    <source>
        <dbReference type="EMBL" id="RXK53619.1"/>
    </source>
</evidence>
<dbReference type="PANTHER" id="PTHR10361">
    <property type="entry name" value="SODIUM-BILE ACID COTRANSPORTER"/>
    <property type="match status" value="1"/>
</dbReference>
<dbReference type="OrthoDB" id="9806785at2"/>
<dbReference type="Pfam" id="PF01758">
    <property type="entry name" value="SBF"/>
    <property type="match status" value="1"/>
</dbReference>
<dbReference type="RefSeq" id="WP_129049479.1">
    <property type="nucleotide sequence ID" value="NZ_SDHX01000002.1"/>
</dbReference>
<feature type="transmembrane region" description="Helical" evidence="5">
    <location>
        <begin position="271"/>
        <end position="291"/>
    </location>
</feature>
<dbReference type="InterPro" id="IPR004710">
    <property type="entry name" value="Bilac:Na_transpt"/>
</dbReference>
<dbReference type="Gene3D" id="1.20.1530.20">
    <property type="match status" value="1"/>
</dbReference>
<feature type="transmembrane region" description="Helical" evidence="5">
    <location>
        <begin position="389"/>
        <end position="411"/>
    </location>
</feature>
<feature type="transmembrane region" description="Helical" evidence="5">
    <location>
        <begin position="117"/>
        <end position="138"/>
    </location>
</feature>
<organism evidence="6 7">
    <name type="scientific">Oleiharenicola lentus</name>
    <dbReference type="NCBI Taxonomy" id="2508720"/>
    <lineage>
        <taxon>Bacteria</taxon>
        <taxon>Pseudomonadati</taxon>
        <taxon>Verrucomicrobiota</taxon>
        <taxon>Opitutia</taxon>
        <taxon>Opitutales</taxon>
        <taxon>Opitutaceae</taxon>
        <taxon>Oleiharenicola</taxon>
    </lineage>
</organism>
<evidence type="ECO:0000256" key="4">
    <source>
        <dbReference type="ARBA" id="ARBA00023136"/>
    </source>
</evidence>
<feature type="transmembrane region" description="Helical" evidence="5">
    <location>
        <begin position="48"/>
        <end position="71"/>
    </location>
</feature>
<evidence type="ECO:0000256" key="3">
    <source>
        <dbReference type="ARBA" id="ARBA00022989"/>
    </source>
</evidence>
<dbReference type="AlphaFoldDB" id="A0A4Q1C5P8"/>
<feature type="transmembrane region" description="Helical" evidence="5">
    <location>
        <begin position="172"/>
        <end position="191"/>
    </location>
</feature>
<feature type="transmembrane region" description="Helical" evidence="5">
    <location>
        <begin position="87"/>
        <end position="105"/>
    </location>
</feature>
<gene>
    <name evidence="6" type="ORF">ESB00_18185</name>
</gene>
<accession>A0A4Q1C5P8</accession>
<comment type="subcellular location">
    <subcellularLocation>
        <location evidence="1">Membrane</location>
        <topology evidence="1">Multi-pass membrane protein</topology>
    </subcellularLocation>
</comment>
<feature type="transmembrane region" description="Helical" evidence="5">
    <location>
        <begin position="331"/>
        <end position="353"/>
    </location>
</feature>
<dbReference type="InterPro" id="IPR038770">
    <property type="entry name" value="Na+/solute_symporter_sf"/>
</dbReference>
<reference evidence="6 7" key="1">
    <citation type="submission" date="2019-01" db="EMBL/GenBank/DDBJ databases">
        <title>Lacunisphaera sp. strain TWA-58.</title>
        <authorList>
            <person name="Chen W.-M."/>
        </authorList>
    </citation>
    <scope>NUCLEOTIDE SEQUENCE [LARGE SCALE GENOMIC DNA]</scope>
    <source>
        <strain evidence="6 7">TWA-58</strain>
    </source>
</reference>
<dbReference type="Proteomes" id="UP000290218">
    <property type="component" value="Unassembled WGS sequence"/>
</dbReference>
<dbReference type="GO" id="GO:0016020">
    <property type="term" value="C:membrane"/>
    <property type="evidence" value="ECO:0007669"/>
    <property type="project" value="UniProtKB-SubCell"/>
</dbReference>
<protein>
    <submittedName>
        <fullName evidence="6">Bile acid:sodium symporter family protein</fullName>
    </submittedName>
</protein>
<keyword evidence="2 5" id="KW-0812">Transmembrane</keyword>
<sequence length="426" mass="45097">MLLFRRICLVLAAVAALALVAGLATGSSPLWQPAAVVASIGLAIGLGALPAVASYQFTAWILATVVCGLLYPHEVIHWGDVDLTNKWIRLVAVQMVMFGMGTQMGVRDFAGVLKQPWGVAVAVMSQFTVMPLVGWMLIKTFPLEPEIAAGVILIGSCSSGLASNVMCYIAKANLPLSVTATACTTMLAPLMTPLWMKLLAGTLVSVSFVGMMTEIIKIVLVPIGAGLLHDWLKWASPAATRRLKLAQAACGTAVVLLFLTRDRWGALPPNVALLVELFGFLLGAVAFGVFYHQLTKLLPKLDGWMPVASMMGIMYFTSVTTAVGRDHLMRIGGVLFLVAALHNAFGYILGYWLGRAGGLDRNSARTVAIEVGLQNGGMASGLAGSMGKLATVGLAAAVFGAWMNISGSILANYWKRRPVTPETPPS</sequence>
<dbReference type="EMBL" id="SDHX01000002">
    <property type="protein sequence ID" value="RXK53619.1"/>
    <property type="molecule type" value="Genomic_DNA"/>
</dbReference>
<comment type="caution">
    <text evidence="6">The sequence shown here is derived from an EMBL/GenBank/DDBJ whole genome shotgun (WGS) entry which is preliminary data.</text>
</comment>
<evidence type="ECO:0000256" key="5">
    <source>
        <dbReference type="SAM" id="Phobius"/>
    </source>
</evidence>
<keyword evidence="7" id="KW-1185">Reference proteome</keyword>
<dbReference type="InterPro" id="IPR002657">
    <property type="entry name" value="BilAc:Na_symport/Acr3"/>
</dbReference>
<feature type="transmembrane region" description="Helical" evidence="5">
    <location>
        <begin position="147"/>
        <end position="166"/>
    </location>
</feature>
<evidence type="ECO:0000256" key="1">
    <source>
        <dbReference type="ARBA" id="ARBA00004141"/>
    </source>
</evidence>
<feature type="transmembrane region" description="Helical" evidence="5">
    <location>
        <begin position="198"/>
        <end position="223"/>
    </location>
</feature>
<evidence type="ECO:0000313" key="7">
    <source>
        <dbReference type="Proteomes" id="UP000290218"/>
    </source>
</evidence>
<feature type="transmembrane region" description="Helical" evidence="5">
    <location>
        <begin position="303"/>
        <end position="324"/>
    </location>
</feature>
<name>A0A4Q1C5P8_9BACT</name>
<keyword evidence="3 5" id="KW-1133">Transmembrane helix</keyword>
<evidence type="ECO:0000256" key="2">
    <source>
        <dbReference type="ARBA" id="ARBA00022692"/>
    </source>
</evidence>
<keyword evidence="4 5" id="KW-0472">Membrane</keyword>
<dbReference type="PANTHER" id="PTHR10361:SF28">
    <property type="entry name" value="P3 PROTEIN-RELATED"/>
    <property type="match status" value="1"/>
</dbReference>
<proteinExistence type="predicted"/>